<reference evidence="1" key="1">
    <citation type="submission" date="2020-04" db="EMBL/GenBank/DDBJ databases">
        <title>Tenacibaculum mesophilum bac2.</title>
        <authorList>
            <person name="Li M."/>
        </authorList>
    </citation>
    <scope>NUCLEOTIDE SEQUENCE</scope>
    <source>
        <strain evidence="1">Bac2</strain>
    </source>
</reference>
<accession>A0AAE9MN83</accession>
<dbReference type="EMBL" id="CP050861">
    <property type="protein sequence ID" value="UTD15407.1"/>
    <property type="molecule type" value="Genomic_DNA"/>
</dbReference>
<name>A0AAE9MN83_9FLAO</name>
<protein>
    <submittedName>
        <fullName evidence="1">Uncharacterized protein</fullName>
    </submittedName>
</protein>
<evidence type="ECO:0000313" key="1">
    <source>
        <dbReference type="EMBL" id="UTD15407.1"/>
    </source>
</evidence>
<dbReference type="RefSeq" id="WP_253679021.1">
    <property type="nucleotide sequence ID" value="NZ_CP050861.1"/>
</dbReference>
<dbReference type="AlphaFoldDB" id="A0AAE9MN83"/>
<gene>
    <name evidence="1" type="ORF">HER15_07985</name>
</gene>
<evidence type="ECO:0000313" key="2">
    <source>
        <dbReference type="Proteomes" id="UP001056837"/>
    </source>
</evidence>
<organism evidence="1 2">
    <name type="scientific">Tenacibaculum mesophilum</name>
    <dbReference type="NCBI Taxonomy" id="104268"/>
    <lineage>
        <taxon>Bacteria</taxon>
        <taxon>Pseudomonadati</taxon>
        <taxon>Bacteroidota</taxon>
        <taxon>Flavobacteriia</taxon>
        <taxon>Flavobacteriales</taxon>
        <taxon>Flavobacteriaceae</taxon>
        <taxon>Tenacibaculum</taxon>
    </lineage>
</organism>
<sequence length="240" mass="28715">MNNYKTDKLFEAIGIGFPSDKESLEAFDKSFEGYTFEADVNNIDPLKILNRIKNSTVTNIDYHKRTVLAAEIVSKLYSERTLGHLKLHKLLYLCQHTTKMNLHTNFLKQAMGPYDPNLMRSIDTQFKRNKWFSYNSNDLCKYQPLENSGNHKEWFLKYFNEDKDDIEFLIEKFRKFKSDQIEIVATIFACWKDAIEKKQMVNDELIIYKFYDWSENKKKYDKDRIKRAIKWMEMEGIYPS</sequence>
<dbReference type="Proteomes" id="UP001056837">
    <property type="component" value="Chromosome"/>
</dbReference>
<proteinExistence type="predicted"/>